<name>A0AAD7MLG3_9AGAR</name>
<dbReference type="AlphaFoldDB" id="A0AAD7MLG3"/>
<gene>
    <name evidence="2" type="ORF">B0H16DRAFT_1789866</name>
</gene>
<dbReference type="Proteomes" id="UP001215598">
    <property type="component" value="Unassembled WGS sequence"/>
</dbReference>
<comment type="caution">
    <text evidence="2">The sequence shown here is derived from an EMBL/GenBank/DDBJ whole genome shotgun (WGS) entry which is preliminary data.</text>
</comment>
<evidence type="ECO:0000313" key="2">
    <source>
        <dbReference type="EMBL" id="KAJ7722098.1"/>
    </source>
</evidence>
<protein>
    <submittedName>
        <fullName evidence="2">Uncharacterized protein</fullName>
    </submittedName>
</protein>
<sequence>MYDPWAALKRNETGMRHSRKFNSSFNSRYYFRSIVDLVLASTQVLTLLCSFNLPLYQMFSLNKLEDPRASRASRAWDHDDLGLEFTVYHLFRLEVRVGSTLLWVGHNVNECPTNPRILKHPSTFNATPDSRLRLLYHRDGITLSGLQDLVYLCSREAEPMPAKFNLIRRRSVASRVSLCSFEARYDFTEGSVNTPLLLTIGYSTQPPIGLEANRTTDTGLVWFEVLIASSSHSGTGHRASRGAIRSALPPSSSVPFKNSSLNANLPVATASSSGSVQRTTISTFAARTRPSRLRFSFYFTHHHPYLPPYVTLLARAGSARDTACGERPAGEAARRERVGRVRTWRERRASRRGDRTRRAGMEMGWMEMRVEGMYRERGPGEETGGQEGAGARGVVGVGEGCRRGRQRRERGEHDQTVAAIPAGVVIVEGLRGGDERIESDKGERGRGLERSGLGKAGTGYWRRSATGKGKTRRKRKERNEFGRWSPQRRRDDDDAFLRHSSSTTTASAATGLSTCALGCIEAAACRLRLQASLRCTDNATCPQYAHKTPQKIFLIFFTIAENCRDAIRDQGKPCPPQLTTSLSQLQLLHHHSQDILFITIGPRHTGTAGMFGVQEHIMHQTVWSTEYVFNTSVDVVAPRKKFCVSDISLKMGI</sequence>
<feature type="region of interest" description="Disordered" evidence="1">
    <location>
        <begin position="435"/>
        <end position="496"/>
    </location>
</feature>
<evidence type="ECO:0000313" key="3">
    <source>
        <dbReference type="Proteomes" id="UP001215598"/>
    </source>
</evidence>
<feature type="region of interest" description="Disordered" evidence="1">
    <location>
        <begin position="378"/>
        <end position="397"/>
    </location>
</feature>
<reference evidence="2" key="1">
    <citation type="submission" date="2023-03" db="EMBL/GenBank/DDBJ databases">
        <title>Massive genome expansion in bonnet fungi (Mycena s.s.) driven by repeated elements and novel gene families across ecological guilds.</title>
        <authorList>
            <consortium name="Lawrence Berkeley National Laboratory"/>
            <person name="Harder C.B."/>
            <person name="Miyauchi S."/>
            <person name="Viragh M."/>
            <person name="Kuo A."/>
            <person name="Thoen E."/>
            <person name="Andreopoulos B."/>
            <person name="Lu D."/>
            <person name="Skrede I."/>
            <person name="Drula E."/>
            <person name="Henrissat B."/>
            <person name="Morin E."/>
            <person name="Kohler A."/>
            <person name="Barry K."/>
            <person name="LaButti K."/>
            <person name="Morin E."/>
            <person name="Salamov A."/>
            <person name="Lipzen A."/>
            <person name="Mereny Z."/>
            <person name="Hegedus B."/>
            <person name="Baldrian P."/>
            <person name="Stursova M."/>
            <person name="Weitz H."/>
            <person name="Taylor A."/>
            <person name="Grigoriev I.V."/>
            <person name="Nagy L.G."/>
            <person name="Martin F."/>
            <person name="Kauserud H."/>
        </authorList>
    </citation>
    <scope>NUCLEOTIDE SEQUENCE</scope>
    <source>
        <strain evidence="2">CBHHK182m</strain>
    </source>
</reference>
<keyword evidence="3" id="KW-1185">Reference proteome</keyword>
<proteinExistence type="predicted"/>
<accession>A0AAD7MLG3</accession>
<organism evidence="2 3">
    <name type="scientific">Mycena metata</name>
    <dbReference type="NCBI Taxonomy" id="1033252"/>
    <lineage>
        <taxon>Eukaryota</taxon>
        <taxon>Fungi</taxon>
        <taxon>Dikarya</taxon>
        <taxon>Basidiomycota</taxon>
        <taxon>Agaricomycotina</taxon>
        <taxon>Agaricomycetes</taxon>
        <taxon>Agaricomycetidae</taxon>
        <taxon>Agaricales</taxon>
        <taxon>Marasmiineae</taxon>
        <taxon>Mycenaceae</taxon>
        <taxon>Mycena</taxon>
    </lineage>
</organism>
<dbReference type="EMBL" id="JARKIB010000223">
    <property type="protein sequence ID" value="KAJ7722098.1"/>
    <property type="molecule type" value="Genomic_DNA"/>
</dbReference>
<evidence type="ECO:0000256" key="1">
    <source>
        <dbReference type="SAM" id="MobiDB-lite"/>
    </source>
</evidence>
<feature type="compositionally biased region" description="Gly residues" evidence="1">
    <location>
        <begin position="381"/>
        <end position="397"/>
    </location>
</feature>
<feature type="compositionally biased region" description="Basic and acidic residues" evidence="1">
    <location>
        <begin position="435"/>
        <end position="449"/>
    </location>
</feature>